<dbReference type="PANTHER" id="PTHR11757">
    <property type="entry name" value="PROTEASE FAMILY S9A OLIGOPEPTIDASE"/>
    <property type="match status" value="1"/>
</dbReference>
<dbReference type="SUPFAM" id="SSF56300">
    <property type="entry name" value="Metallo-dependent phosphatases"/>
    <property type="match status" value="1"/>
</dbReference>
<dbReference type="FunFam" id="3.40.50.1820:FF:000005">
    <property type="entry name" value="Prolyl endopeptidase"/>
    <property type="match status" value="1"/>
</dbReference>
<dbReference type="STRING" id="3750.A0A498HM53"/>
<dbReference type="InterPro" id="IPR049202">
    <property type="entry name" value="DUF6817"/>
</dbReference>
<comment type="catalytic activity">
    <reaction evidence="11">
        <text>O-phospho-L-threonyl-[protein] + H2O = L-threonyl-[protein] + phosphate</text>
        <dbReference type="Rhea" id="RHEA:47004"/>
        <dbReference type="Rhea" id="RHEA-COMP:11060"/>
        <dbReference type="Rhea" id="RHEA-COMP:11605"/>
        <dbReference type="ChEBI" id="CHEBI:15377"/>
        <dbReference type="ChEBI" id="CHEBI:30013"/>
        <dbReference type="ChEBI" id="CHEBI:43474"/>
        <dbReference type="ChEBI" id="CHEBI:61977"/>
        <dbReference type="EC" id="3.1.3.16"/>
    </reaction>
    <physiologicalReaction direction="left-to-right" evidence="11">
        <dbReference type="Rhea" id="RHEA:47005"/>
    </physiologicalReaction>
</comment>
<dbReference type="PRINTS" id="PR00114">
    <property type="entry name" value="STPHPHTASE"/>
</dbReference>
<proteinExistence type="inferred from homology"/>
<reference evidence="14 15" key="1">
    <citation type="submission" date="2018-10" db="EMBL/GenBank/DDBJ databases">
        <title>A high-quality apple genome assembly.</title>
        <authorList>
            <person name="Hu J."/>
        </authorList>
    </citation>
    <scope>NUCLEOTIDE SEQUENCE [LARGE SCALE GENOMIC DNA]</scope>
    <source>
        <strain evidence="15">cv. HFTH1</strain>
        <tissue evidence="14">Young leaf</tissue>
    </source>
</reference>
<evidence type="ECO:0000256" key="12">
    <source>
        <dbReference type="RuleBase" id="RU004273"/>
    </source>
</evidence>
<dbReference type="FunFam" id="3.60.21.10:FF:000005">
    <property type="entry name" value="Serine/threonine-protein phosphatase"/>
    <property type="match status" value="1"/>
</dbReference>
<dbReference type="SMART" id="SM00156">
    <property type="entry name" value="PP2Ac"/>
    <property type="match status" value="1"/>
</dbReference>
<dbReference type="InterPro" id="IPR001375">
    <property type="entry name" value="Peptidase_S9_cat"/>
</dbReference>
<comment type="caution">
    <text evidence="14">The sequence shown here is derived from an EMBL/GenBank/DDBJ whole genome shotgun (WGS) entry which is preliminary data.</text>
</comment>
<keyword evidence="6" id="KW-0720">Serine protease</keyword>
<comment type="catalytic activity">
    <reaction evidence="1">
        <text>Hydrolysis of Pro-|-Xaa &gt;&gt; Ala-|-Xaa in oligopeptides.</text>
        <dbReference type="EC" id="3.4.21.26"/>
    </reaction>
</comment>
<keyword evidence="8" id="KW-0464">Manganese</keyword>
<dbReference type="Gene3D" id="3.40.50.1820">
    <property type="entry name" value="alpha/beta hydrolase"/>
    <property type="match status" value="1"/>
</dbReference>
<dbReference type="Pfam" id="PF00149">
    <property type="entry name" value="Metallophos"/>
    <property type="match status" value="1"/>
</dbReference>
<keyword evidence="5 12" id="KW-0378">Hydrolase</keyword>
<dbReference type="GO" id="GO:0004722">
    <property type="term" value="F:protein serine/threonine phosphatase activity"/>
    <property type="evidence" value="ECO:0007669"/>
    <property type="project" value="UniProtKB-EC"/>
</dbReference>
<feature type="domain" description="Serine/threonine specific protein phosphatases" evidence="13">
    <location>
        <begin position="107"/>
        <end position="112"/>
    </location>
</feature>
<evidence type="ECO:0000256" key="1">
    <source>
        <dbReference type="ARBA" id="ARBA00001070"/>
    </source>
</evidence>
<comment type="function">
    <text evidence="9">Serine peptidase whose precise substrate specificity remains unclear. Does not cleave peptides after a arginine or lysine residue. Regulates trans-Golgi network morphology and sorting by regulating the membrane binding of the AP-1 complex. May play a role in the regulation of synaptic vesicle exocytosis.</text>
</comment>
<keyword evidence="7" id="KW-0904">Protein phosphatase</keyword>
<dbReference type="GO" id="GO:0006508">
    <property type="term" value="P:proteolysis"/>
    <property type="evidence" value="ECO:0007669"/>
    <property type="project" value="UniProtKB-KW"/>
</dbReference>
<keyword evidence="4" id="KW-0479">Metal-binding</keyword>
<dbReference type="Gene3D" id="3.60.21.10">
    <property type="match status" value="1"/>
</dbReference>
<keyword evidence="15" id="KW-1185">Reference proteome</keyword>
<dbReference type="SUPFAM" id="SSF53474">
    <property type="entry name" value="alpha/beta-Hydrolases"/>
    <property type="match status" value="1"/>
</dbReference>
<evidence type="ECO:0000256" key="5">
    <source>
        <dbReference type="ARBA" id="ARBA00022801"/>
    </source>
</evidence>
<dbReference type="Pfam" id="PF02897">
    <property type="entry name" value="Peptidase_S9_N"/>
    <property type="match status" value="1"/>
</dbReference>
<evidence type="ECO:0000256" key="8">
    <source>
        <dbReference type="ARBA" id="ARBA00023211"/>
    </source>
</evidence>
<comment type="similarity">
    <text evidence="12">Belongs to the PPP phosphatase family.</text>
</comment>
<dbReference type="Proteomes" id="UP000290289">
    <property type="component" value="Chromosome 16"/>
</dbReference>
<evidence type="ECO:0000256" key="10">
    <source>
        <dbReference type="ARBA" id="ARBA00047986"/>
    </source>
</evidence>
<dbReference type="InterPro" id="IPR051543">
    <property type="entry name" value="Serine_Peptidase_S9A"/>
</dbReference>
<dbReference type="InterPro" id="IPR004843">
    <property type="entry name" value="Calcineurin-like_PHP"/>
</dbReference>
<dbReference type="InterPro" id="IPR023302">
    <property type="entry name" value="Pept_S9A_N"/>
</dbReference>
<dbReference type="SUPFAM" id="SSF50993">
    <property type="entry name" value="Peptidase/esterase 'gauge' domain"/>
    <property type="match status" value="1"/>
</dbReference>
<organism evidence="14 15">
    <name type="scientific">Malus domestica</name>
    <name type="common">Apple</name>
    <name type="synonym">Pyrus malus</name>
    <dbReference type="NCBI Taxonomy" id="3750"/>
    <lineage>
        <taxon>Eukaryota</taxon>
        <taxon>Viridiplantae</taxon>
        <taxon>Streptophyta</taxon>
        <taxon>Embryophyta</taxon>
        <taxon>Tracheophyta</taxon>
        <taxon>Spermatophyta</taxon>
        <taxon>Magnoliopsida</taxon>
        <taxon>eudicotyledons</taxon>
        <taxon>Gunneridae</taxon>
        <taxon>Pentapetalae</taxon>
        <taxon>rosids</taxon>
        <taxon>fabids</taxon>
        <taxon>Rosales</taxon>
        <taxon>Rosaceae</taxon>
        <taxon>Amygdaloideae</taxon>
        <taxon>Maleae</taxon>
        <taxon>Malus</taxon>
    </lineage>
</organism>
<dbReference type="PANTHER" id="PTHR11757:SF19">
    <property type="entry name" value="PROLYL ENDOPEPTIDASE-LIKE"/>
    <property type="match status" value="1"/>
</dbReference>
<protein>
    <recommendedName>
        <fullName evidence="12">Serine/threonine-protein phosphatase</fullName>
        <ecNumber evidence="12">3.1.3.16</ecNumber>
    </recommendedName>
</protein>
<dbReference type="PROSITE" id="PS00125">
    <property type="entry name" value="SER_THR_PHOSPHATASE"/>
    <property type="match status" value="1"/>
</dbReference>
<dbReference type="Pfam" id="PF20680">
    <property type="entry name" value="DUF6817"/>
    <property type="match status" value="1"/>
</dbReference>
<dbReference type="GO" id="GO:0004252">
    <property type="term" value="F:serine-type endopeptidase activity"/>
    <property type="evidence" value="ECO:0007669"/>
    <property type="project" value="UniProtKB-EC"/>
</dbReference>
<evidence type="ECO:0000256" key="11">
    <source>
        <dbReference type="ARBA" id="ARBA00048832"/>
    </source>
</evidence>
<evidence type="ECO:0000256" key="6">
    <source>
        <dbReference type="ARBA" id="ARBA00022825"/>
    </source>
</evidence>
<keyword evidence="3" id="KW-0645">Protease</keyword>
<dbReference type="EC" id="3.1.3.16" evidence="12"/>
<dbReference type="InterPro" id="IPR029052">
    <property type="entry name" value="Metallo-depent_PP-like"/>
</dbReference>
<sequence length="1456" mass="165522">MDLDQWISKVKEGQHLLEDELQLLCEYVKEILIEESNVQPVNSPVTVCGDIHGQFHDLMKLFQTGGHVPETNYIFMGDFVDRGYNSLEVFTILLLLKARYPANITLLRGNHESRQLTQVYGFYDECQRKYGNANAWRYCTDVFDYLTLSAIIDGTVLCVHGGLSPDIRTIDQIRVIERNCEIPHEGPFCDLMWSDPEDIETWAVSPRGAGWLFGSRVTSEFNHINNLDLVCRAHQLVQEGLKYMFQDKGLVTVWSAPNYCYRCGNVASILSFNDNMEREVKFFTETEENNQMRGPRTGMGMVMRMHKQWQWRRGNLLPLVYLPVVVLSSFGGGAGSSLGFSVRASTSSEPTSRVRMSESEMQRPPVAKKVEHKMEMFGDVRVDNYYWLRDDSRSDPQVLSYLQQENDYTQFLMSGNKKFEDQLYSEIRGRIKEDDISAPERKGPYYYYQRTLNGMEYVQHCRRLIPKTSSEGDADPPVSVYDTMPTGPDAPPEHVIFDENVMAKNHAYYSIAAFKVSPNNNLVAYAEDTKGNEIYTVYVIDAETGAPVGLPLVGTTSYLEWAGNEALVYITMDETLRPDKAWLHKLGTEQSSDSCLYHELDDMFSIDLQASESKKFLFVASESKTTRFNFYLDNSKPEDGLMVLTPRLDGIDTFVSHRGNHFFIKRRSNQFFNSEVIACPLENTSETTVLLPHRESVKIQDIHLFSDHLVVYEREEGLPKVTIYQLPDVGQPLKTLHGGQAVKFLDPTYSVDPSESEFSSCILRFSYSSMKTPPSVYDYDMKTGVSVLKKIETVLGGFEASDYVTERKWASAPDGTQIPISIVYRKDIVKLDGSDPLLLYGYGSYEVCIDASFKASRLSLLDRGFIYAIAHIRGGGEMGRQWYENGKLLKKKNTFTDFIACAEYLIEKKYCYKERLCIDGRSAGGLLIGAVLNMRPDLFKAAVAGVPFVDVLTTMLDPTIPLTTSEWEEWGDPRKEEFYFYMKSYSPVDNVKAQNYPNILVTAGLNDPRVMYSEPAKFVANLRDKKTDKNIIMFKCELGAGHFSKSGRFEKLQEDAFIYTFIMKTLDMLELASAGTSTAPFSNTSLTSTAFSRYGRPLPLLCGLFHSAYSNSYVNLAIFDPSTGREVIRAHVGEAAERLIYLFCIVPRQPLIHDDLLFYFIDVDLVEHLKQSEMSLQQLQNQSEAASPNCSWRNKVQSLVPANGVTVKHIKTGEDVLVSRRVVAVFVLMTMADFSDQLFGFQDELFDNKDGRLEFRGNNYGALWPRDGMPGLWMNSISRMAAIYNLIVREEEMFIQEKKTVSTATAAAGSGGDENAGVDKCRDEDIELVVPPVFDKCTRVLDAEEHLAARELNWEAGKKGEEDRAEELLLRCVEKNPVIGEPHVVLGQVYLTEARFEEAEREAERGLTRMLEWRSAWDKRMTWEGWIAWARVLLMKAKDRSWPQTSWAILNLGLVR</sequence>
<gene>
    <name evidence="14" type="ORF">DVH24_007723</name>
</gene>
<evidence type="ECO:0000256" key="3">
    <source>
        <dbReference type="ARBA" id="ARBA00022670"/>
    </source>
</evidence>
<comment type="catalytic activity">
    <reaction evidence="10">
        <text>O-phospho-L-seryl-[protein] + H2O = L-seryl-[protein] + phosphate</text>
        <dbReference type="Rhea" id="RHEA:20629"/>
        <dbReference type="Rhea" id="RHEA-COMP:9863"/>
        <dbReference type="Rhea" id="RHEA-COMP:11604"/>
        <dbReference type="ChEBI" id="CHEBI:15377"/>
        <dbReference type="ChEBI" id="CHEBI:29999"/>
        <dbReference type="ChEBI" id="CHEBI:43474"/>
        <dbReference type="ChEBI" id="CHEBI:83421"/>
        <dbReference type="EC" id="3.1.3.16"/>
    </reaction>
    <physiologicalReaction direction="left-to-right" evidence="10">
        <dbReference type="Rhea" id="RHEA:20630"/>
    </physiologicalReaction>
</comment>
<dbReference type="GO" id="GO:0005829">
    <property type="term" value="C:cytosol"/>
    <property type="evidence" value="ECO:0007669"/>
    <property type="project" value="TreeGrafter"/>
</dbReference>
<evidence type="ECO:0000256" key="2">
    <source>
        <dbReference type="ARBA" id="ARBA00005228"/>
    </source>
</evidence>
<dbReference type="Gene3D" id="2.130.10.120">
    <property type="entry name" value="Prolyl oligopeptidase, N-terminal domain"/>
    <property type="match status" value="1"/>
</dbReference>
<accession>A0A498HM53</accession>
<evidence type="ECO:0000313" key="15">
    <source>
        <dbReference type="Proteomes" id="UP000290289"/>
    </source>
</evidence>
<dbReference type="InterPro" id="IPR029058">
    <property type="entry name" value="AB_hydrolase_fold"/>
</dbReference>
<dbReference type="CDD" id="cd07415">
    <property type="entry name" value="MPP_PP2A_PP4_PP6"/>
    <property type="match status" value="1"/>
</dbReference>
<dbReference type="GO" id="GO:0008270">
    <property type="term" value="F:zinc ion binding"/>
    <property type="evidence" value="ECO:0007669"/>
    <property type="project" value="UniProtKB-ARBA"/>
</dbReference>
<evidence type="ECO:0000256" key="4">
    <source>
        <dbReference type="ARBA" id="ARBA00022723"/>
    </source>
</evidence>
<name>A0A498HM53_MALDO</name>
<evidence type="ECO:0000313" key="14">
    <source>
        <dbReference type="EMBL" id="RXH70467.1"/>
    </source>
</evidence>
<dbReference type="Pfam" id="PF00326">
    <property type="entry name" value="Peptidase_S9"/>
    <property type="match status" value="1"/>
</dbReference>
<comment type="similarity">
    <text evidence="2">Belongs to the peptidase S9A family.</text>
</comment>
<evidence type="ECO:0000259" key="13">
    <source>
        <dbReference type="PROSITE" id="PS00125"/>
    </source>
</evidence>
<dbReference type="EMBL" id="RDQH01000342">
    <property type="protein sequence ID" value="RXH70467.1"/>
    <property type="molecule type" value="Genomic_DNA"/>
</dbReference>
<dbReference type="InterPro" id="IPR006186">
    <property type="entry name" value="Ser/Thr-sp_prot-phosphatase"/>
</dbReference>
<evidence type="ECO:0000256" key="9">
    <source>
        <dbReference type="ARBA" id="ARBA00045448"/>
    </source>
</evidence>
<evidence type="ECO:0000256" key="7">
    <source>
        <dbReference type="ARBA" id="ARBA00022912"/>
    </source>
</evidence>